<dbReference type="OrthoDB" id="5006831at2"/>
<keyword evidence="3" id="KW-1185">Reference proteome</keyword>
<proteinExistence type="predicted"/>
<name>A0A7M2Z2R8_9ACTN</name>
<organism evidence="2 3">
    <name type="scientific">Gaiella occulta</name>
    <dbReference type="NCBI Taxonomy" id="1002870"/>
    <lineage>
        <taxon>Bacteria</taxon>
        <taxon>Bacillati</taxon>
        <taxon>Actinomycetota</taxon>
        <taxon>Thermoleophilia</taxon>
        <taxon>Gaiellales</taxon>
        <taxon>Gaiellaceae</taxon>
        <taxon>Gaiella</taxon>
    </lineage>
</organism>
<sequence length="93" mass="9286">MRRISRAKLTVVAFGFAGAALTVAAQASDGAKVRLCHGTASASNPYVLIDVSESALAGHFDGTAPGHGRKNNPDFVLAADRADCSGGPGGGGF</sequence>
<comment type="caution">
    <text evidence="2">The sequence shown here is derived from an EMBL/GenBank/DDBJ whole genome shotgun (WGS) entry which is preliminary data.</text>
</comment>
<evidence type="ECO:0000313" key="3">
    <source>
        <dbReference type="Proteomes" id="UP000254134"/>
    </source>
</evidence>
<dbReference type="Proteomes" id="UP000254134">
    <property type="component" value="Unassembled WGS sequence"/>
</dbReference>
<gene>
    <name evidence="2" type="ORF">Gocc_0522</name>
</gene>
<accession>A0A7M2Z2R8</accession>
<reference evidence="2 3" key="1">
    <citation type="submission" date="2018-07" db="EMBL/GenBank/DDBJ databases">
        <title>High-quality-draft genome sequence of Gaiella occulta.</title>
        <authorList>
            <person name="Severino R."/>
            <person name="Froufe H.J.C."/>
            <person name="Rainey F.A."/>
            <person name="Barroso C."/>
            <person name="Albuquerque L."/>
            <person name="Lobo-Da-Cunha A."/>
            <person name="Da Costa M.S."/>
            <person name="Egas C."/>
        </authorList>
    </citation>
    <scope>NUCLEOTIDE SEQUENCE [LARGE SCALE GENOMIC DNA]</scope>
    <source>
        <strain evidence="2 3">F2-233</strain>
    </source>
</reference>
<evidence type="ECO:0000313" key="2">
    <source>
        <dbReference type="EMBL" id="RDI76103.1"/>
    </source>
</evidence>
<protein>
    <submittedName>
        <fullName evidence="2">Uncharacterized protein</fullName>
    </submittedName>
</protein>
<feature type="chain" id="PRO_5029601595" evidence="1">
    <location>
        <begin position="28"/>
        <end position="93"/>
    </location>
</feature>
<dbReference type="AlphaFoldDB" id="A0A7M2Z2R8"/>
<feature type="signal peptide" evidence="1">
    <location>
        <begin position="1"/>
        <end position="27"/>
    </location>
</feature>
<evidence type="ECO:0000256" key="1">
    <source>
        <dbReference type="SAM" id="SignalP"/>
    </source>
</evidence>
<keyword evidence="1" id="KW-0732">Signal</keyword>
<dbReference type="RefSeq" id="WP_147281162.1">
    <property type="nucleotide sequence ID" value="NZ_QQZY01000001.1"/>
</dbReference>
<reference evidence="3" key="2">
    <citation type="journal article" date="2019" name="MicrobiologyOpen">
        <title>High-quality draft genome sequence of Gaiella occulta isolated from a 150 meter deep mineral water borehole and comparison with the genome sequences of other deep-branching lineages of the phylum Actinobacteria.</title>
        <authorList>
            <person name="Severino R."/>
            <person name="Froufe H.J.C."/>
            <person name="Barroso C."/>
            <person name="Albuquerque L."/>
            <person name="Lobo-da-Cunha A."/>
            <person name="da Costa M.S."/>
            <person name="Egas C."/>
        </authorList>
    </citation>
    <scope>NUCLEOTIDE SEQUENCE [LARGE SCALE GENOMIC DNA]</scope>
    <source>
        <strain evidence="3">F2-233</strain>
    </source>
</reference>
<dbReference type="EMBL" id="QQZY01000001">
    <property type="protein sequence ID" value="RDI76103.1"/>
    <property type="molecule type" value="Genomic_DNA"/>
</dbReference>